<dbReference type="EMBL" id="FMCW01000013">
    <property type="protein sequence ID" value="SCE90787.1"/>
    <property type="molecule type" value="Genomic_DNA"/>
</dbReference>
<dbReference type="Pfam" id="PF06722">
    <property type="entry name" value="EryCIII-like_C"/>
    <property type="match status" value="1"/>
</dbReference>
<evidence type="ECO:0000256" key="4">
    <source>
        <dbReference type="SAM" id="MobiDB-lite"/>
    </source>
</evidence>
<dbReference type="SUPFAM" id="SSF53756">
    <property type="entry name" value="UDP-Glycosyltransferase/glycogen phosphorylase"/>
    <property type="match status" value="1"/>
</dbReference>
<evidence type="ECO:0000256" key="1">
    <source>
        <dbReference type="ARBA" id="ARBA00006962"/>
    </source>
</evidence>
<reference evidence="7 8" key="1">
    <citation type="submission" date="2016-06" db="EMBL/GenBank/DDBJ databases">
        <authorList>
            <person name="Kjaerup R.B."/>
            <person name="Dalgaard T.S."/>
            <person name="Juul-Madsen H.R."/>
        </authorList>
    </citation>
    <scope>NUCLEOTIDE SEQUENCE [LARGE SCALE GENOMIC DNA]</scope>
    <source>
        <strain evidence="7 8">DSM 45626</strain>
    </source>
</reference>
<dbReference type="InterPro" id="IPR002213">
    <property type="entry name" value="UDP_glucos_trans"/>
</dbReference>
<keyword evidence="3" id="KW-0808">Transferase</keyword>
<dbReference type="FunFam" id="3.40.50.2000:FF:000072">
    <property type="entry name" value="Glycosyl transferase"/>
    <property type="match status" value="1"/>
</dbReference>
<dbReference type="InterPro" id="IPR010610">
    <property type="entry name" value="EryCIII-like_C"/>
</dbReference>
<accession>A0A1C4W3G8</accession>
<dbReference type="Proteomes" id="UP000199375">
    <property type="component" value="Unassembled WGS sequence"/>
</dbReference>
<comment type="similarity">
    <text evidence="1">Belongs to the glycosyltransferase 28 family.</text>
</comment>
<dbReference type="PANTHER" id="PTHR48050">
    <property type="entry name" value="STEROL 3-BETA-GLUCOSYLTRANSFERASE"/>
    <property type="match status" value="1"/>
</dbReference>
<dbReference type="CDD" id="cd03784">
    <property type="entry name" value="GT1_Gtf-like"/>
    <property type="match status" value="1"/>
</dbReference>
<evidence type="ECO:0000259" key="6">
    <source>
        <dbReference type="Pfam" id="PF21036"/>
    </source>
</evidence>
<dbReference type="Gene3D" id="3.40.50.2000">
    <property type="entry name" value="Glycogen Phosphorylase B"/>
    <property type="match status" value="2"/>
</dbReference>
<sequence length="633" mass="67970">MAAQPELTEATVGLGLPAVEVGHGYNMLKQLSDRQQAQSYKESLDSAVPVDERRRIQQESLRPLVETVTVMAPDLLRFARRWEPDLVVTDPLMLAVPLLSQTLGVPLVRHLTGPDLLRRLCPVQGQPTTGAEREQWPPGLVELYDRYGVEVRDDHPVRTVDPWPGSLQLPDVVGRIPTRFVPHNGAAAAPDWLLEPPSRPRVCVTWGTTTTMLGADDTVLARVVGALAAGDAQVVLAVVRADRERLGPLPDNVRVADNVPINLYLESCGAVVNAGGAGSVLTAACYGVPQVMLPQASDTPAVAFNFSASGAGTMLDAATADTATIASAVDAALTDGKIRDAAERLREEIAATPSPADVVQVLGQLGRGPCPGRDGCGAFKRGLNLGPLRHTRPGDLSFVPGSPVGRRRGPDPTRHRAGLTRTVAWTRRPAMPVDRDNRLVPNLNFYAADEDWAAVVESVFELGLFRVFESDSEPGRELREFRAAADIAAAPQGRHLELFVVGSGPEPTVSRIDLSADSPGDPTFRYCCEGWGLVQLYYGGPFGTRELRWSHTNHNSAKRAATWAATVPRLGDPAAWDWAAVTSASGRLNRVIRRMAVSRIGSHPVLPHAGRLIADGGLRHEYGTGVHATPSHG</sequence>
<evidence type="ECO:0000256" key="2">
    <source>
        <dbReference type="ARBA" id="ARBA00022676"/>
    </source>
</evidence>
<name>A0A1C4W3G8_9ACTN</name>
<dbReference type="GO" id="GO:0017000">
    <property type="term" value="P:antibiotic biosynthetic process"/>
    <property type="evidence" value="ECO:0007669"/>
    <property type="project" value="UniProtKB-ARBA"/>
</dbReference>
<dbReference type="AlphaFoldDB" id="A0A1C4W3G8"/>
<dbReference type="InterPro" id="IPR048284">
    <property type="entry name" value="EryCIII-like_N"/>
</dbReference>
<feature type="region of interest" description="Disordered" evidence="4">
    <location>
        <begin position="391"/>
        <end position="416"/>
    </location>
</feature>
<protein>
    <submittedName>
        <fullName evidence="7">Uncharacterized protein</fullName>
    </submittedName>
</protein>
<feature type="domain" description="Erythromycin biosynthesis protein CIII-like N-terminal" evidence="6">
    <location>
        <begin position="2"/>
        <end position="207"/>
    </location>
</feature>
<dbReference type="GO" id="GO:0008194">
    <property type="term" value="F:UDP-glycosyltransferase activity"/>
    <property type="evidence" value="ECO:0007669"/>
    <property type="project" value="InterPro"/>
</dbReference>
<evidence type="ECO:0000256" key="3">
    <source>
        <dbReference type="ARBA" id="ARBA00022679"/>
    </source>
</evidence>
<gene>
    <name evidence="7" type="ORF">GA0070558_11329</name>
</gene>
<dbReference type="InterPro" id="IPR050426">
    <property type="entry name" value="Glycosyltransferase_28"/>
</dbReference>
<dbReference type="PANTHER" id="PTHR48050:SF13">
    <property type="entry name" value="STEROL 3-BETA-GLUCOSYLTRANSFERASE UGT80A2"/>
    <property type="match status" value="1"/>
</dbReference>
<keyword evidence="2" id="KW-0328">Glycosyltransferase</keyword>
<organism evidence="7 8">
    <name type="scientific">Micromonospora haikouensis</name>
    <dbReference type="NCBI Taxonomy" id="686309"/>
    <lineage>
        <taxon>Bacteria</taxon>
        <taxon>Bacillati</taxon>
        <taxon>Actinomycetota</taxon>
        <taxon>Actinomycetes</taxon>
        <taxon>Micromonosporales</taxon>
        <taxon>Micromonosporaceae</taxon>
        <taxon>Micromonospora</taxon>
    </lineage>
</organism>
<proteinExistence type="inferred from homology"/>
<evidence type="ECO:0000259" key="5">
    <source>
        <dbReference type="Pfam" id="PF06722"/>
    </source>
</evidence>
<evidence type="ECO:0000313" key="8">
    <source>
        <dbReference type="Proteomes" id="UP000199375"/>
    </source>
</evidence>
<feature type="domain" description="Erythromycin biosynthesis protein CIII-like C-terminal" evidence="5">
    <location>
        <begin position="222"/>
        <end position="363"/>
    </location>
</feature>
<dbReference type="GO" id="GO:0016758">
    <property type="term" value="F:hexosyltransferase activity"/>
    <property type="evidence" value="ECO:0007669"/>
    <property type="project" value="UniProtKB-ARBA"/>
</dbReference>
<dbReference type="Pfam" id="PF21036">
    <property type="entry name" value="EryCIII-like_N"/>
    <property type="match status" value="1"/>
</dbReference>
<evidence type="ECO:0000313" key="7">
    <source>
        <dbReference type="EMBL" id="SCE90787.1"/>
    </source>
</evidence>